<evidence type="ECO:0000313" key="2">
    <source>
        <dbReference type="Proteomes" id="UP001066276"/>
    </source>
</evidence>
<dbReference type="EMBL" id="JANPWB010000010">
    <property type="protein sequence ID" value="KAJ1136195.1"/>
    <property type="molecule type" value="Genomic_DNA"/>
</dbReference>
<comment type="caution">
    <text evidence="1">The sequence shown here is derived from an EMBL/GenBank/DDBJ whole genome shotgun (WGS) entry which is preliminary data.</text>
</comment>
<keyword evidence="2" id="KW-1185">Reference proteome</keyword>
<organism evidence="1 2">
    <name type="scientific">Pleurodeles waltl</name>
    <name type="common">Iberian ribbed newt</name>
    <dbReference type="NCBI Taxonomy" id="8319"/>
    <lineage>
        <taxon>Eukaryota</taxon>
        <taxon>Metazoa</taxon>
        <taxon>Chordata</taxon>
        <taxon>Craniata</taxon>
        <taxon>Vertebrata</taxon>
        <taxon>Euteleostomi</taxon>
        <taxon>Amphibia</taxon>
        <taxon>Batrachia</taxon>
        <taxon>Caudata</taxon>
        <taxon>Salamandroidea</taxon>
        <taxon>Salamandridae</taxon>
        <taxon>Pleurodelinae</taxon>
        <taxon>Pleurodeles</taxon>
    </lineage>
</organism>
<reference evidence="1" key="1">
    <citation type="journal article" date="2022" name="bioRxiv">
        <title>Sequencing and chromosome-scale assembly of the giantPleurodeles waltlgenome.</title>
        <authorList>
            <person name="Brown T."/>
            <person name="Elewa A."/>
            <person name="Iarovenko S."/>
            <person name="Subramanian E."/>
            <person name="Araus A.J."/>
            <person name="Petzold A."/>
            <person name="Susuki M."/>
            <person name="Suzuki K.-i.T."/>
            <person name="Hayashi T."/>
            <person name="Toyoda A."/>
            <person name="Oliveira C."/>
            <person name="Osipova E."/>
            <person name="Leigh N.D."/>
            <person name="Simon A."/>
            <person name="Yun M.H."/>
        </authorList>
    </citation>
    <scope>NUCLEOTIDE SEQUENCE</scope>
    <source>
        <strain evidence="1">20211129_DDA</strain>
        <tissue evidence="1">Liver</tissue>
    </source>
</reference>
<proteinExistence type="predicted"/>
<dbReference type="AlphaFoldDB" id="A0AAV7QAF7"/>
<sequence>MCTAPFTRAVRASQHYTGDEGALLTRALDSVVRGISPYTSHWCSSADMGAAVECGHVVKRLVFLLVVDRRLRASERRVECLPLLRCVQRRGCDRLAAAGAYYPSGVSTS</sequence>
<dbReference type="Proteomes" id="UP001066276">
    <property type="component" value="Chromosome 6"/>
</dbReference>
<name>A0AAV7QAF7_PLEWA</name>
<gene>
    <name evidence="1" type="ORF">NDU88_002613</name>
</gene>
<protein>
    <submittedName>
        <fullName evidence="1">Uncharacterized protein</fullName>
    </submittedName>
</protein>
<evidence type="ECO:0000313" key="1">
    <source>
        <dbReference type="EMBL" id="KAJ1136195.1"/>
    </source>
</evidence>
<accession>A0AAV7QAF7</accession>